<dbReference type="KEGG" id="tact:SG35_013410"/>
<accession>A0AAE9YUT6</accession>
<dbReference type="Proteomes" id="UP000032568">
    <property type="component" value="Chromosome"/>
</dbReference>
<dbReference type="AlphaFoldDB" id="A0AAE9YUT6"/>
<feature type="signal peptide" evidence="1">
    <location>
        <begin position="1"/>
        <end position="22"/>
    </location>
</feature>
<evidence type="ECO:0000256" key="1">
    <source>
        <dbReference type="SAM" id="SignalP"/>
    </source>
</evidence>
<reference evidence="2 3" key="1">
    <citation type="journal article" date="2015" name="Genome Announc.">
        <title>Draft Genome Sequences of Marine Isolates of Thalassomonas viridans and Thalassomonas actiniarum.</title>
        <authorList>
            <person name="Olonade I."/>
            <person name="van Zyl L.J."/>
            <person name="Trindade M."/>
        </authorList>
    </citation>
    <scope>NUCLEOTIDE SEQUENCE [LARGE SCALE GENOMIC DNA]</scope>
    <source>
        <strain evidence="2 3">A5K-106</strain>
    </source>
</reference>
<protein>
    <recommendedName>
        <fullName evidence="4">Lipocalin-like domain-containing protein</fullName>
    </recommendedName>
</protein>
<keyword evidence="1" id="KW-0732">Signal</keyword>
<organism evidence="2 3">
    <name type="scientific">Thalassomonas actiniarum</name>
    <dbReference type="NCBI Taxonomy" id="485447"/>
    <lineage>
        <taxon>Bacteria</taxon>
        <taxon>Pseudomonadati</taxon>
        <taxon>Pseudomonadota</taxon>
        <taxon>Gammaproteobacteria</taxon>
        <taxon>Alteromonadales</taxon>
        <taxon>Colwelliaceae</taxon>
        <taxon>Thalassomonas</taxon>
    </lineage>
</organism>
<evidence type="ECO:0000313" key="3">
    <source>
        <dbReference type="Proteomes" id="UP000032568"/>
    </source>
</evidence>
<dbReference type="RefSeq" id="WP_152646605.1">
    <property type="nucleotide sequence ID" value="NZ_CP059735.1"/>
</dbReference>
<evidence type="ECO:0008006" key="4">
    <source>
        <dbReference type="Google" id="ProtNLM"/>
    </source>
</evidence>
<keyword evidence="3" id="KW-1185">Reference proteome</keyword>
<gene>
    <name evidence="2" type="ORF">SG35_013410</name>
</gene>
<name>A0AAE9YUT6_9GAMM</name>
<feature type="chain" id="PRO_5042267068" description="Lipocalin-like domain-containing protein" evidence="1">
    <location>
        <begin position="23"/>
        <end position="144"/>
    </location>
</feature>
<evidence type="ECO:0000313" key="2">
    <source>
        <dbReference type="EMBL" id="WDE01521.1"/>
    </source>
</evidence>
<reference evidence="2 3" key="2">
    <citation type="journal article" date="2022" name="Mar. Drugs">
        <title>Bioassay-Guided Fractionation Leads to the Detection of Cholic Acid Generated by the Rare Thalassomonas sp.</title>
        <authorList>
            <person name="Pheiffer F."/>
            <person name="Schneider Y.K."/>
            <person name="Hansen E.H."/>
            <person name="Andersen J.H."/>
            <person name="Isaksson J."/>
            <person name="Busche T."/>
            <person name="R C."/>
            <person name="Kalinowski J."/>
            <person name="Zyl L.V."/>
            <person name="Trindade M."/>
        </authorList>
    </citation>
    <scope>NUCLEOTIDE SEQUENCE [LARGE SCALE GENOMIC DNA]</scope>
    <source>
        <strain evidence="2 3">A5K-106</strain>
    </source>
</reference>
<proteinExistence type="predicted"/>
<dbReference type="EMBL" id="CP059735">
    <property type="protein sequence ID" value="WDE01521.1"/>
    <property type="molecule type" value="Genomic_DNA"/>
</dbReference>
<sequence length="144" mass="16057">MKNKITTILAASLFVMAFSAGADQHLLPDWEGQWQGTCQYTSKGGNVHYDFPMGLNIANRGAQTLNWHISYGEGESQQLRKYQLQAQDVGSGHYVVDENNGILIDSYLVNDALMSHFSVGTSELTTRYEIKGNEMTVDMLTFGR</sequence>